<feature type="non-terminal residue" evidence="1">
    <location>
        <position position="1"/>
    </location>
</feature>
<sequence length="367" mass="41012">MREFTRGTDAEIVWREQAIERLICEVAELRRRSEQHKFIVAPIRRVPREILAEIFLQLATMEEDGGKPDYYHLPLLHRAPLIFGEVSRAWRTVSLSTPRLWSSISLRCGNKQSQTNSALCATWLKRAGSLPLSIRFSRTGHFELAALGEPVSPAVVRNCQDLMKAILPYSRRWRFLHFQNLPPSSYDIIDSLQPGSVPILEYLSVENIAGPRHSIPQSTPWAKLKVAPKLTHLFFDKFRGSSIVIQGEGRTFPFSQLTHIDVNGCSGHDCLAILSQAPRAVACQFTMTETSSLQHPSVLHPGLQTLKFNLYVNPGQFSLSQLTCSALSTLSICAEREASPFSQDLPAFISRSGSTLTDLVLDGCSLD</sequence>
<evidence type="ECO:0000313" key="1">
    <source>
        <dbReference type="EMBL" id="KAJ7771677.1"/>
    </source>
</evidence>
<comment type="caution">
    <text evidence="1">The sequence shown here is derived from an EMBL/GenBank/DDBJ whole genome shotgun (WGS) entry which is preliminary data.</text>
</comment>
<dbReference type="EMBL" id="JARKIB010000015">
    <property type="protein sequence ID" value="KAJ7771677.1"/>
    <property type="molecule type" value="Genomic_DNA"/>
</dbReference>
<dbReference type="Proteomes" id="UP001215598">
    <property type="component" value="Unassembled WGS sequence"/>
</dbReference>
<proteinExistence type="predicted"/>
<keyword evidence="2" id="KW-1185">Reference proteome</keyword>
<gene>
    <name evidence="1" type="ORF">B0H16DRAFT_1410200</name>
</gene>
<organism evidence="1 2">
    <name type="scientific">Mycena metata</name>
    <dbReference type="NCBI Taxonomy" id="1033252"/>
    <lineage>
        <taxon>Eukaryota</taxon>
        <taxon>Fungi</taxon>
        <taxon>Dikarya</taxon>
        <taxon>Basidiomycota</taxon>
        <taxon>Agaricomycotina</taxon>
        <taxon>Agaricomycetes</taxon>
        <taxon>Agaricomycetidae</taxon>
        <taxon>Agaricales</taxon>
        <taxon>Marasmiineae</taxon>
        <taxon>Mycenaceae</taxon>
        <taxon>Mycena</taxon>
    </lineage>
</organism>
<reference evidence="1" key="1">
    <citation type="submission" date="2023-03" db="EMBL/GenBank/DDBJ databases">
        <title>Massive genome expansion in bonnet fungi (Mycena s.s.) driven by repeated elements and novel gene families across ecological guilds.</title>
        <authorList>
            <consortium name="Lawrence Berkeley National Laboratory"/>
            <person name="Harder C.B."/>
            <person name="Miyauchi S."/>
            <person name="Viragh M."/>
            <person name="Kuo A."/>
            <person name="Thoen E."/>
            <person name="Andreopoulos B."/>
            <person name="Lu D."/>
            <person name="Skrede I."/>
            <person name="Drula E."/>
            <person name="Henrissat B."/>
            <person name="Morin E."/>
            <person name="Kohler A."/>
            <person name="Barry K."/>
            <person name="LaButti K."/>
            <person name="Morin E."/>
            <person name="Salamov A."/>
            <person name="Lipzen A."/>
            <person name="Mereny Z."/>
            <person name="Hegedus B."/>
            <person name="Baldrian P."/>
            <person name="Stursova M."/>
            <person name="Weitz H."/>
            <person name="Taylor A."/>
            <person name="Grigoriev I.V."/>
            <person name="Nagy L.G."/>
            <person name="Martin F."/>
            <person name="Kauserud H."/>
        </authorList>
    </citation>
    <scope>NUCLEOTIDE SEQUENCE</scope>
    <source>
        <strain evidence="1">CBHHK182m</strain>
    </source>
</reference>
<dbReference type="SUPFAM" id="SSF52047">
    <property type="entry name" value="RNI-like"/>
    <property type="match status" value="1"/>
</dbReference>
<evidence type="ECO:0000313" key="2">
    <source>
        <dbReference type="Proteomes" id="UP001215598"/>
    </source>
</evidence>
<dbReference type="AlphaFoldDB" id="A0AAD7JTQ6"/>
<name>A0AAD7JTQ6_9AGAR</name>
<protein>
    <recommendedName>
        <fullName evidence="3">F-box domain-containing protein</fullName>
    </recommendedName>
</protein>
<accession>A0AAD7JTQ6</accession>
<evidence type="ECO:0008006" key="3">
    <source>
        <dbReference type="Google" id="ProtNLM"/>
    </source>
</evidence>